<dbReference type="FunFam" id="2.60.40.2300:FF:000004">
    <property type="entry name" value="Neutral/alkaline nonlysosomal ceramidase, putative"/>
    <property type="match status" value="1"/>
</dbReference>
<dbReference type="Gene3D" id="2.60.40.2300">
    <property type="entry name" value="Neutral/alkaline non-lysosomal ceramidase, C-terminal domain"/>
    <property type="match status" value="1"/>
</dbReference>
<keyword evidence="3" id="KW-0479">Metal-binding</keyword>
<feature type="signal peptide" evidence="6">
    <location>
        <begin position="1"/>
        <end position="32"/>
    </location>
</feature>
<feature type="domain" description="Neutral/alkaline non-lysosomal ceramidase C-terminal" evidence="8">
    <location>
        <begin position="589"/>
        <end position="753"/>
    </location>
</feature>
<comment type="catalytic activity">
    <reaction evidence="4">
        <text>an N-acylsphing-4-enine + H2O = sphing-4-enine + a fatty acid</text>
        <dbReference type="Rhea" id="RHEA:20856"/>
        <dbReference type="ChEBI" id="CHEBI:15377"/>
        <dbReference type="ChEBI" id="CHEBI:28868"/>
        <dbReference type="ChEBI" id="CHEBI:52639"/>
        <dbReference type="ChEBI" id="CHEBI:57756"/>
        <dbReference type="EC" id="3.5.1.23"/>
    </reaction>
</comment>
<evidence type="ECO:0000313" key="10">
    <source>
        <dbReference type="Proteomes" id="UP001140502"/>
    </source>
</evidence>
<feature type="binding site" evidence="3">
    <location>
        <position position="554"/>
    </location>
    <ligand>
        <name>Zn(2+)</name>
        <dbReference type="ChEBI" id="CHEBI:29105"/>
    </ligand>
</feature>
<dbReference type="GO" id="GO:0046512">
    <property type="term" value="P:sphingosine biosynthetic process"/>
    <property type="evidence" value="ECO:0007669"/>
    <property type="project" value="TreeGrafter"/>
</dbReference>
<evidence type="ECO:0000256" key="2">
    <source>
        <dbReference type="ARBA" id="ARBA00022801"/>
    </source>
</evidence>
<reference evidence="9" key="1">
    <citation type="submission" date="2022-10" db="EMBL/GenBank/DDBJ databases">
        <title>Tapping the CABI collections for fungal endophytes: first genome assemblies for Collariella, Neodidymelliopsis, Ascochyta clinopodiicola, Didymella pomorum, Didymosphaeria variabile, Neocosmospora piperis and Neocucurbitaria cava.</title>
        <authorList>
            <person name="Hill R."/>
        </authorList>
    </citation>
    <scope>NUCLEOTIDE SEQUENCE</scope>
    <source>
        <strain evidence="9">IMI 366586</strain>
    </source>
</reference>
<dbReference type="GO" id="GO:0016020">
    <property type="term" value="C:membrane"/>
    <property type="evidence" value="ECO:0007669"/>
    <property type="project" value="GOC"/>
</dbReference>
<evidence type="ECO:0000256" key="1">
    <source>
        <dbReference type="ARBA" id="ARBA00009835"/>
    </source>
</evidence>
<dbReference type="Pfam" id="PF04734">
    <property type="entry name" value="Ceramidase_alk"/>
    <property type="match status" value="1"/>
</dbReference>
<comment type="caution">
    <text evidence="9">The sequence shown here is derived from an EMBL/GenBank/DDBJ whole genome shotgun (WGS) entry which is preliminary data.</text>
</comment>
<dbReference type="GO" id="GO:0046872">
    <property type="term" value="F:metal ion binding"/>
    <property type="evidence" value="ECO:0007669"/>
    <property type="project" value="UniProtKB-KW"/>
</dbReference>
<dbReference type="PANTHER" id="PTHR12670">
    <property type="entry name" value="CERAMIDASE"/>
    <property type="match status" value="1"/>
</dbReference>
<dbReference type="PANTHER" id="PTHR12670:SF1">
    <property type="entry name" value="NEUTRAL CERAMIDASE"/>
    <property type="match status" value="1"/>
</dbReference>
<feature type="region of interest" description="Disordered" evidence="5">
    <location>
        <begin position="595"/>
        <end position="614"/>
    </location>
</feature>
<name>A0A9W8WB22_9HYPO</name>
<gene>
    <name evidence="9" type="ORF">N0V84_006840</name>
</gene>
<evidence type="ECO:0000256" key="4">
    <source>
        <dbReference type="RuleBase" id="RU366019"/>
    </source>
</evidence>
<dbReference type="InterPro" id="IPR038445">
    <property type="entry name" value="NCDase_C_sf"/>
</dbReference>
<evidence type="ECO:0000259" key="7">
    <source>
        <dbReference type="Pfam" id="PF04734"/>
    </source>
</evidence>
<dbReference type="GO" id="GO:0042759">
    <property type="term" value="P:long-chain fatty acid biosynthetic process"/>
    <property type="evidence" value="ECO:0007669"/>
    <property type="project" value="TreeGrafter"/>
</dbReference>
<proteinExistence type="inferred from homology"/>
<protein>
    <recommendedName>
        <fullName evidence="4">Neutral ceramidase</fullName>
        <ecNumber evidence="4">3.5.1.23</ecNumber>
    </recommendedName>
</protein>
<dbReference type="OrthoDB" id="191371at2759"/>
<feature type="domain" description="Neutral/alkaline non-lysosomal ceramidase N-terminal" evidence="7">
    <location>
        <begin position="62"/>
        <end position="582"/>
    </location>
</feature>
<evidence type="ECO:0000259" key="8">
    <source>
        <dbReference type="Pfam" id="PF17048"/>
    </source>
</evidence>
<dbReference type="Proteomes" id="UP001140502">
    <property type="component" value="Unassembled WGS sequence"/>
</dbReference>
<keyword evidence="3" id="KW-0862">Zinc</keyword>
<evidence type="ECO:0000256" key="3">
    <source>
        <dbReference type="PIRSR" id="PIRSR606823-2"/>
    </source>
</evidence>
<dbReference type="InterPro" id="IPR006823">
    <property type="entry name" value="Ceramidase_alk"/>
</dbReference>
<evidence type="ECO:0000313" key="9">
    <source>
        <dbReference type="EMBL" id="KAJ4318417.1"/>
    </source>
</evidence>
<evidence type="ECO:0000256" key="5">
    <source>
        <dbReference type="SAM" id="MobiDB-lite"/>
    </source>
</evidence>
<feature type="chain" id="PRO_5040759917" description="Neutral ceramidase" evidence="6">
    <location>
        <begin position="33"/>
        <end position="754"/>
    </location>
</feature>
<feature type="binding site" evidence="3">
    <location>
        <position position="511"/>
    </location>
    <ligand>
        <name>Zn(2+)</name>
        <dbReference type="ChEBI" id="CHEBI:29105"/>
    </ligand>
</feature>
<keyword evidence="4" id="KW-0746">Sphingolipid metabolism</keyword>
<dbReference type="Pfam" id="PF17048">
    <property type="entry name" value="Ceramidse_alk_C"/>
    <property type="match status" value="1"/>
</dbReference>
<organism evidence="9 10">
    <name type="scientific">Fusarium piperis</name>
    <dbReference type="NCBI Taxonomy" id="1435070"/>
    <lineage>
        <taxon>Eukaryota</taxon>
        <taxon>Fungi</taxon>
        <taxon>Dikarya</taxon>
        <taxon>Ascomycota</taxon>
        <taxon>Pezizomycotina</taxon>
        <taxon>Sordariomycetes</taxon>
        <taxon>Hypocreomycetidae</taxon>
        <taxon>Hypocreales</taxon>
        <taxon>Nectriaceae</taxon>
        <taxon>Fusarium</taxon>
        <taxon>Fusarium solani species complex</taxon>
    </lineage>
</organism>
<keyword evidence="2 4" id="KW-0378">Hydrolase</keyword>
<feature type="binding site" evidence="3">
    <location>
        <position position="157"/>
    </location>
    <ligand>
        <name>Zn(2+)</name>
        <dbReference type="ChEBI" id="CHEBI:29105"/>
    </ligand>
</feature>
<sequence>MVSRSSIAYSKSLSIFLLCLSFIAFLPSGVAGRATPHSSSREISPEDLLGKTKRADDAGQLYELGVGKADITGPVVELNLMGYADLDQTGTGLRQRLYSRAFIIANPDVPKERVVYLVLDTQSGDTAIRRGILEGIAALGSDYALYTADNVAVTGTHSHSGPAGYNNYLMPQLTALGLNKQSYQAIVDGAVLSVKRAHEKLALGRLSVSKIRIEDANINRSPYSYLQNPQSERDKYEDDVDKDLTMLKFTRKDDSKVTGVLTWFAVHGTSLYMNNTLVAGDNKGVSAYMLEQAVAGTQGTADDFVAGFSQAAVADTTPNVNGAWCQDGSGQQCDFKTSTCGGKTESCFGRGPFWGLNDGGTKSCWEIGKRVFKQAHKLYAQGGGVPVTGKTVLGYHSFQNMAGFTFKLPNGATAKTCSAALGYAFAAGTTDGPGFFDFTQGDEGTPSASPLWGIASKFLRNPDKEQVKCQAPKPILIDAGGITQPYAWAPNIVDVQMLRVGNLFIIVSSPELTTMSGRRWRASISQEIKDRGGLEDGADPIVVAGGPANTYVHYVTTPEEYAVQRYEGASTIHGQHSLDAYIHLTSSYLGYLLKEDDADKPPTGPSPPDNRKNSLSLVTGVAYDSPKIGTKFGAVAKDVSASKFSIGDIIKVTFIGANPRNNLRLEGTFAAVEKRVGSNWVQVRSDEDWDLVYEWKRTNFVLGMSEVTISWETGWEDARKIDAGTYRFRYYGDSKALGGKISSFAGTSSSFEIS</sequence>
<comment type="similarity">
    <text evidence="1 4">Belongs to the neutral ceramidase family.</text>
</comment>
<dbReference type="InterPro" id="IPR031329">
    <property type="entry name" value="NEUT/ALK_ceramidase_N"/>
</dbReference>
<dbReference type="EC" id="3.5.1.23" evidence="4"/>
<comment type="cofactor">
    <cofactor evidence="3">
        <name>Zn(2+)</name>
        <dbReference type="ChEBI" id="CHEBI:29105"/>
    </cofactor>
    <text evidence="3">Binds 1 zinc ion per subunit.</text>
</comment>
<keyword evidence="6" id="KW-0732">Signal</keyword>
<accession>A0A9W8WB22</accession>
<dbReference type="EMBL" id="JAPEUR010000141">
    <property type="protein sequence ID" value="KAJ4318417.1"/>
    <property type="molecule type" value="Genomic_DNA"/>
</dbReference>
<keyword evidence="4" id="KW-0443">Lipid metabolism</keyword>
<dbReference type="GO" id="GO:0017040">
    <property type="term" value="F:N-acylsphingosine amidohydrolase activity"/>
    <property type="evidence" value="ECO:0007669"/>
    <property type="project" value="UniProtKB-UniRule"/>
</dbReference>
<dbReference type="GO" id="GO:0046514">
    <property type="term" value="P:ceramide catabolic process"/>
    <property type="evidence" value="ECO:0007669"/>
    <property type="project" value="InterPro"/>
</dbReference>
<feature type="binding site" evidence="3">
    <location>
        <position position="267"/>
    </location>
    <ligand>
        <name>Zn(2+)</name>
        <dbReference type="ChEBI" id="CHEBI:29105"/>
    </ligand>
</feature>
<dbReference type="InterPro" id="IPR031331">
    <property type="entry name" value="NEUT/ALK_ceramidase_C"/>
</dbReference>
<dbReference type="GO" id="GO:0005576">
    <property type="term" value="C:extracellular region"/>
    <property type="evidence" value="ECO:0007669"/>
    <property type="project" value="TreeGrafter"/>
</dbReference>
<evidence type="ECO:0000256" key="6">
    <source>
        <dbReference type="SAM" id="SignalP"/>
    </source>
</evidence>
<keyword evidence="10" id="KW-1185">Reference proteome</keyword>
<dbReference type="AlphaFoldDB" id="A0A9W8WB22"/>